<dbReference type="Pfam" id="PF00069">
    <property type="entry name" value="Pkinase"/>
    <property type="match status" value="1"/>
</dbReference>
<evidence type="ECO:0000259" key="10">
    <source>
        <dbReference type="PROSITE" id="PS50011"/>
    </source>
</evidence>
<keyword evidence="1" id="KW-0723">Serine/threonine-protein kinase</keyword>
<feature type="compositionally biased region" description="Polar residues" evidence="9">
    <location>
        <begin position="282"/>
        <end position="293"/>
    </location>
</feature>
<evidence type="ECO:0000256" key="2">
    <source>
        <dbReference type="ARBA" id="ARBA00022679"/>
    </source>
</evidence>
<dbReference type="OrthoDB" id="377346at2759"/>
<evidence type="ECO:0000256" key="9">
    <source>
        <dbReference type="SAM" id="MobiDB-lite"/>
    </source>
</evidence>
<evidence type="ECO:0000256" key="6">
    <source>
        <dbReference type="PIRSR" id="PIRSR630616-1"/>
    </source>
</evidence>
<dbReference type="InterPro" id="IPR030616">
    <property type="entry name" value="Aur-like"/>
</dbReference>
<comment type="caution">
    <text evidence="11">The sequence shown here is derived from an EMBL/GenBank/DDBJ whole genome shotgun (WGS) entry which is preliminary data.</text>
</comment>
<dbReference type="SUPFAM" id="SSF56112">
    <property type="entry name" value="Protein kinase-like (PK-like)"/>
    <property type="match status" value="1"/>
</dbReference>
<dbReference type="InParanoid" id="A0A2V0PAV4"/>
<feature type="domain" description="Protein kinase" evidence="10">
    <location>
        <begin position="1"/>
        <end position="215"/>
    </location>
</feature>
<dbReference type="InterPro" id="IPR008271">
    <property type="entry name" value="Ser/Thr_kinase_AS"/>
</dbReference>
<feature type="cross-link" description="Glycyl lysine isopeptide (Lys-Gly) (interchain with G-Cter in SUMO2)" evidence="8">
    <location>
        <position position="72"/>
    </location>
</feature>
<evidence type="ECO:0000256" key="4">
    <source>
        <dbReference type="ARBA" id="ARBA00022777"/>
    </source>
</evidence>
<dbReference type="GO" id="GO:0005524">
    <property type="term" value="F:ATP binding"/>
    <property type="evidence" value="ECO:0007669"/>
    <property type="project" value="UniProtKB-KW"/>
</dbReference>
<keyword evidence="12" id="KW-1185">Reference proteome</keyword>
<evidence type="ECO:0000256" key="5">
    <source>
        <dbReference type="ARBA" id="ARBA00022840"/>
    </source>
</evidence>
<feature type="region of interest" description="Disordered" evidence="9">
    <location>
        <begin position="237"/>
        <end position="293"/>
    </location>
</feature>
<dbReference type="PANTHER" id="PTHR24350">
    <property type="entry name" value="SERINE/THREONINE-PROTEIN KINASE IAL-RELATED"/>
    <property type="match status" value="1"/>
</dbReference>
<feature type="active site" description="Proton acceptor" evidence="6">
    <location>
        <position position="70"/>
    </location>
</feature>
<dbReference type="EMBL" id="BDRX01000049">
    <property type="protein sequence ID" value="GBF94225.1"/>
    <property type="molecule type" value="Genomic_DNA"/>
</dbReference>
<evidence type="ECO:0000313" key="12">
    <source>
        <dbReference type="Proteomes" id="UP000247498"/>
    </source>
</evidence>
<dbReference type="PROSITE" id="PS50011">
    <property type="entry name" value="PROTEIN_KINASE_DOM"/>
    <property type="match status" value="1"/>
</dbReference>
<evidence type="ECO:0000256" key="8">
    <source>
        <dbReference type="PIRSR" id="PIRSR630616-3"/>
    </source>
</evidence>
<feature type="compositionally biased region" description="Low complexity" evidence="9">
    <location>
        <begin position="237"/>
        <end position="279"/>
    </location>
</feature>
<feature type="binding site" evidence="7">
    <location>
        <begin position="74"/>
        <end position="75"/>
    </location>
    <ligand>
        <name>ATP</name>
        <dbReference type="ChEBI" id="CHEBI:30616"/>
    </ligand>
</feature>
<keyword evidence="5 7" id="KW-0067">ATP-binding</keyword>
<dbReference type="InterPro" id="IPR000719">
    <property type="entry name" value="Prot_kinase_dom"/>
</dbReference>
<sequence length="293" mass="29597">MGGAGREGLGGGGQAHVYLLLEWAPGGTLLDLMRRRGGARLDEAEAAARVARPLLSALAHLHAQDLIHRDIKLENVLLGPDGSARLADFGLSIDSSSELPNTRLGTCGYFAPEVLDCPRKRTPFELKARGEDGTPPGYSSAVDVWSAGVVLFEILTGRAPFAAPSAQAVVEAIRQRPIAYPPHLSPEAVSFLSALLQRDPATRATAAQLLGHPWMLQQGSGDGAPPAAGASSSCGGSSSSSCGSISGSSSSCGSSSSSCGSISGSSSSCGSSSMAAAAGQQPAAQDSRVQGGA</sequence>
<dbReference type="STRING" id="307507.A0A2V0PAV4"/>
<name>A0A2V0PAV4_9CHLO</name>
<keyword evidence="3 7" id="KW-0547">Nucleotide-binding</keyword>
<evidence type="ECO:0000256" key="3">
    <source>
        <dbReference type="ARBA" id="ARBA00022741"/>
    </source>
</evidence>
<evidence type="ECO:0000313" key="11">
    <source>
        <dbReference type="EMBL" id="GBF94225.1"/>
    </source>
</evidence>
<reference evidence="11 12" key="1">
    <citation type="journal article" date="2018" name="Sci. Rep.">
        <title>Raphidocelis subcapitata (=Pseudokirchneriella subcapitata) provides an insight into genome evolution and environmental adaptations in the Sphaeropleales.</title>
        <authorList>
            <person name="Suzuki S."/>
            <person name="Yamaguchi H."/>
            <person name="Nakajima N."/>
            <person name="Kawachi M."/>
        </authorList>
    </citation>
    <scope>NUCLEOTIDE SEQUENCE [LARGE SCALE GENOMIC DNA]</scope>
    <source>
        <strain evidence="11 12">NIES-35</strain>
    </source>
</reference>
<accession>A0A2V0PAV4</accession>
<feature type="binding site" evidence="7">
    <location>
        <position position="88"/>
    </location>
    <ligand>
        <name>ATP</name>
        <dbReference type="ChEBI" id="CHEBI:30616"/>
    </ligand>
</feature>
<dbReference type="Proteomes" id="UP000247498">
    <property type="component" value="Unassembled WGS sequence"/>
</dbReference>
<protein>
    <submittedName>
        <fullName evidence="11">Aurora protein</fullName>
    </submittedName>
</protein>
<dbReference type="Gene3D" id="1.10.510.10">
    <property type="entry name" value="Transferase(Phosphotransferase) domain 1"/>
    <property type="match status" value="1"/>
</dbReference>
<proteinExistence type="predicted"/>
<evidence type="ECO:0000256" key="1">
    <source>
        <dbReference type="ARBA" id="ARBA00022527"/>
    </source>
</evidence>
<dbReference type="SMART" id="SM00220">
    <property type="entry name" value="S_TKc"/>
    <property type="match status" value="1"/>
</dbReference>
<gene>
    <name evidence="11" type="ORF">Rsub_06495</name>
</gene>
<keyword evidence="4" id="KW-0418">Kinase</keyword>
<evidence type="ECO:0000256" key="7">
    <source>
        <dbReference type="PIRSR" id="PIRSR630616-2"/>
    </source>
</evidence>
<organism evidence="11 12">
    <name type="scientific">Raphidocelis subcapitata</name>
    <dbReference type="NCBI Taxonomy" id="307507"/>
    <lineage>
        <taxon>Eukaryota</taxon>
        <taxon>Viridiplantae</taxon>
        <taxon>Chlorophyta</taxon>
        <taxon>core chlorophytes</taxon>
        <taxon>Chlorophyceae</taxon>
        <taxon>CS clade</taxon>
        <taxon>Sphaeropleales</taxon>
        <taxon>Selenastraceae</taxon>
        <taxon>Raphidocelis</taxon>
    </lineage>
</organism>
<dbReference type="InterPro" id="IPR011009">
    <property type="entry name" value="Kinase-like_dom_sf"/>
</dbReference>
<dbReference type="GO" id="GO:0004674">
    <property type="term" value="F:protein serine/threonine kinase activity"/>
    <property type="evidence" value="ECO:0007669"/>
    <property type="project" value="UniProtKB-KW"/>
</dbReference>
<dbReference type="AlphaFoldDB" id="A0A2V0PAV4"/>
<feature type="binding site" evidence="7">
    <location>
        <begin position="22"/>
        <end position="24"/>
    </location>
    <ligand>
        <name>ATP</name>
        <dbReference type="ChEBI" id="CHEBI:30616"/>
    </ligand>
</feature>
<keyword evidence="2" id="KW-0808">Transferase</keyword>
<dbReference type="PROSITE" id="PS00108">
    <property type="entry name" value="PROTEIN_KINASE_ST"/>
    <property type="match status" value="1"/>
</dbReference>